<comment type="caution">
    <text evidence="3">The sequence shown here is derived from an EMBL/GenBank/DDBJ whole genome shotgun (WGS) entry which is preliminary data.</text>
</comment>
<dbReference type="Gene3D" id="3.30.1200.10">
    <property type="entry name" value="YggU-like"/>
    <property type="match status" value="1"/>
</dbReference>
<dbReference type="PANTHER" id="PTHR13420:SF7">
    <property type="entry name" value="UPF0235 PROTEIN C15ORF40"/>
    <property type="match status" value="1"/>
</dbReference>
<dbReference type="InterPro" id="IPR036591">
    <property type="entry name" value="YggU-like_sf"/>
</dbReference>
<sequence length="88" mass="9786">MNELHLTFKVIPNAPKTEVVGRMDNGVIKIKISAPPEKGKANQELLKFLERTFNVTKGEVSITSGETSRLKNVRVTGTHRDISSLIKK</sequence>
<evidence type="ECO:0000313" key="3">
    <source>
        <dbReference type="EMBL" id="KUK46188.1"/>
    </source>
</evidence>
<dbReference type="PANTHER" id="PTHR13420">
    <property type="entry name" value="UPF0235 PROTEIN C15ORF40"/>
    <property type="match status" value="1"/>
</dbReference>
<gene>
    <name evidence="3" type="ORF">XD73_0937</name>
</gene>
<organism evidence="3 4">
    <name type="scientific">Anaerolinea thermophila</name>
    <dbReference type="NCBI Taxonomy" id="167964"/>
    <lineage>
        <taxon>Bacteria</taxon>
        <taxon>Bacillati</taxon>
        <taxon>Chloroflexota</taxon>
        <taxon>Anaerolineae</taxon>
        <taxon>Anaerolineales</taxon>
        <taxon>Anaerolineaceae</taxon>
        <taxon>Anaerolinea</taxon>
    </lineage>
</organism>
<dbReference type="Pfam" id="PF02594">
    <property type="entry name" value="DUF167"/>
    <property type="match status" value="1"/>
</dbReference>
<dbReference type="Proteomes" id="UP000064249">
    <property type="component" value="Unassembled WGS sequence"/>
</dbReference>
<comment type="similarity">
    <text evidence="1 2">Belongs to the UPF0235 family.</text>
</comment>
<evidence type="ECO:0000313" key="4">
    <source>
        <dbReference type="Proteomes" id="UP000064249"/>
    </source>
</evidence>
<evidence type="ECO:0000256" key="1">
    <source>
        <dbReference type="ARBA" id="ARBA00010364"/>
    </source>
</evidence>
<dbReference type="NCBIfam" id="TIGR00251">
    <property type="entry name" value="DUF167 family protein"/>
    <property type="match status" value="1"/>
</dbReference>
<proteinExistence type="inferred from homology"/>
<dbReference type="GO" id="GO:0005737">
    <property type="term" value="C:cytoplasm"/>
    <property type="evidence" value="ECO:0007669"/>
    <property type="project" value="TreeGrafter"/>
</dbReference>
<dbReference type="AlphaFoldDB" id="A0A101FXB1"/>
<accession>A0A101FXB1</accession>
<dbReference type="HAMAP" id="MF_00634">
    <property type="entry name" value="UPF0235"/>
    <property type="match status" value="1"/>
</dbReference>
<dbReference type="SMART" id="SM01152">
    <property type="entry name" value="DUF167"/>
    <property type="match status" value="1"/>
</dbReference>
<protein>
    <recommendedName>
        <fullName evidence="2">UPF0235 protein XD73_0937</fullName>
    </recommendedName>
</protein>
<dbReference type="EMBL" id="LGFU01000058">
    <property type="protein sequence ID" value="KUK46188.1"/>
    <property type="molecule type" value="Genomic_DNA"/>
</dbReference>
<dbReference type="InterPro" id="IPR003746">
    <property type="entry name" value="DUF167"/>
</dbReference>
<reference evidence="3 4" key="1">
    <citation type="journal article" date="2015" name="MBio">
        <title>Genome-Resolved Metagenomic Analysis Reveals Roles for Candidate Phyla and Other Microbial Community Members in Biogeochemical Transformations in Oil Reservoirs.</title>
        <authorList>
            <person name="Hu P."/>
            <person name="Tom L."/>
            <person name="Singh A."/>
            <person name="Thomas B.C."/>
            <person name="Baker B.J."/>
            <person name="Piceno Y.M."/>
            <person name="Andersen G.L."/>
            <person name="Banfield J.F."/>
        </authorList>
    </citation>
    <scope>NUCLEOTIDE SEQUENCE [LARGE SCALE GENOMIC DNA]</scope>
    <source>
        <strain evidence="3">46_16</strain>
    </source>
</reference>
<dbReference type="SUPFAM" id="SSF69786">
    <property type="entry name" value="YggU-like"/>
    <property type="match status" value="1"/>
</dbReference>
<evidence type="ECO:0000256" key="2">
    <source>
        <dbReference type="HAMAP-Rule" id="MF_00634"/>
    </source>
</evidence>
<name>A0A101FXB1_9CHLR</name>